<evidence type="ECO:0000313" key="17">
    <source>
        <dbReference type="EMBL" id="TBT95524.1"/>
    </source>
</evidence>
<name>A0A4Q9KM97_PROTD</name>
<dbReference type="EC" id="4.2.99.18" evidence="2"/>
<evidence type="ECO:0000256" key="10">
    <source>
        <dbReference type="ARBA" id="ARBA00023239"/>
    </source>
</evidence>
<evidence type="ECO:0000256" key="9">
    <source>
        <dbReference type="ARBA" id="ARBA00023204"/>
    </source>
</evidence>
<evidence type="ECO:0000256" key="7">
    <source>
        <dbReference type="ARBA" id="ARBA00022833"/>
    </source>
</evidence>
<dbReference type="GO" id="GO:0003684">
    <property type="term" value="F:damaged DNA binding"/>
    <property type="evidence" value="ECO:0007669"/>
    <property type="project" value="InterPro"/>
</dbReference>
<comment type="similarity">
    <text evidence="1">Belongs to the FPG family.</text>
</comment>
<dbReference type="EMBL" id="SDMR01000004">
    <property type="protein sequence ID" value="TBT95524.1"/>
    <property type="molecule type" value="Genomic_DNA"/>
</dbReference>
<dbReference type="InterPro" id="IPR044090">
    <property type="entry name" value="Nei2_N"/>
</dbReference>
<dbReference type="Pfam" id="PF01149">
    <property type="entry name" value="Fapy_DNA_glyco"/>
    <property type="match status" value="1"/>
</dbReference>
<evidence type="ECO:0000256" key="11">
    <source>
        <dbReference type="ARBA" id="ARBA00023268"/>
    </source>
</evidence>
<dbReference type="Gene3D" id="1.10.8.50">
    <property type="match status" value="1"/>
</dbReference>
<evidence type="ECO:0000256" key="8">
    <source>
        <dbReference type="ARBA" id="ARBA00023125"/>
    </source>
</evidence>
<dbReference type="Pfam" id="PF06831">
    <property type="entry name" value="H2TH"/>
    <property type="match status" value="1"/>
</dbReference>
<keyword evidence="9" id="KW-0234">DNA repair</keyword>
<dbReference type="GO" id="GO:0140078">
    <property type="term" value="F:class I DNA-(apurinic or apyrimidinic site) endonuclease activity"/>
    <property type="evidence" value="ECO:0007669"/>
    <property type="project" value="UniProtKB-EC"/>
</dbReference>
<dbReference type="Gene3D" id="3.20.190.10">
    <property type="entry name" value="MutM-like, N-terminal"/>
    <property type="match status" value="1"/>
</dbReference>
<dbReference type="SMART" id="SM01232">
    <property type="entry name" value="H2TH"/>
    <property type="match status" value="1"/>
</dbReference>
<dbReference type="GO" id="GO:0006284">
    <property type="term" value="P:base-excision repair"/>
    <property type="evidence" value="ECO:0007669"/>
    <property type="project" value="InterPro"/>
</dbReference>
<reference evidence="17 18" key="1">
    <citation type="submission" date="2019-01" db="EMBL/GenBank/DDBJ databases">
        <title>Lactibacter flavus gen. nov., sp. nov., a novel bacterium of the family Propionibacteriaceae isolated from raw milk and dairy products.</title>
        <authorList>
            <person name="Huptas C."/>
            <person name="Wenning M."/>
            <person name="Breitenwieser F."/>
            <person name="Doll E."/>
            <person name="Von Neubeck M."/>
            <person name="Busse H.-J."/>
            <person name="Scherer S."/>
        </authorList>
    </citation>
    <scope>NUCLEOTIDE SEQUENCE [LARGE SCALE GENOMIC DNA]</scope>
    <source>
        <strain evidence="17 18">DSM 22130</strain>
    </source>
</reference>
<evidence type="ECO:0000256" key="14">
    <source>
        <dbReference type="PROSITE-ProRule" id="PRU00391"/>
    </source>
</evidence>
<evidence type="ECO:0000256" key="13">
    <source>
        <dbReference type="ARBA" id="ARBA00044632"/>
    </source>
</evidence>
<sequence>MPEGDTVWRTAHRLNQVFSGRELARCDLRWPGLSTYVLSGTPTREVVPRGKHLLHRLESGWTIHSHLRMEGSWRIQPAAERAPAASPKLRAVLGTGAYTALGWSLGMLDVVRTADESSLVGHLGPDILGPDWDADRAAANVHVADATLAAALLDQTNLAGIGTMWASEGLFVTGLDPFASASSVAPPAIATLLNRTQQLMRASCASAAASSTGSQRLGQTTYVHGRRNQRCRRCGTLIAMRFTGPPTRERTIYFCPRCQGVR</sequence>
<evidence type="ECO:0000256" key="4">
    <source>
        <dbReference type="ARBA" id="ARBA00022763"/>
    </source>
</evidence>
<dbReference type="GO" id="GO:0000703">
    <property type="term" value="F:oxidized pyrimidine nucleobase lesion DNA N-glycosylase activity"/>
    <property type="evidence" value="ECO:0007669"/>
    <property type="project" value="TreeGrafter"/>
</dbReference>
<dbReference type="InterPro" id="IPR015887">
    <property type="entry name" value="DNA_glyclase_Znf_dom_DNA_BS"/>
</dbReference>
<keyword evidence="11" id="KW-0511">Multifunctional enzyme</keyword>
<keyword evidence="4" id="KW-0227">DNA damage</keyword>
<keyword evidence="18" id="KW-1185">Reference proteome</keyword>
<evidence type="ECO:0000259" key="15">
    <source>
        <dbReference type="PROSITE" id="PS51066"/>
    </source>
</evidence>
<gene>
    <name evidence="17" type="ORF">ET996_05365</name>
</gene>
<evidence type="ECO:0000256" key="1">
    <source>
        <dbReference type="ARBA" id="ARBA00009409"/>
    </source>
</evidence>
<dbReference type="AlphaFoldDB" id="A0A4Q9KM97"/>
<keyword evidence="3" id="KW-0479">Metal-binding</keyword>
<dbReference type="InterPro" id="IPR015886">
    <property type="entry name" value="H2TH_FPG"/>
</dbReference>
<evidence type="ECO:0000259" key="16">
    <source>
        <dbReference type="PROSITE" id="PS51068"/>
    </source>
</evidence>
<dbReference type="PANTHER" id="PTHR42697:SF1">
    <property type="entry name" value="ENDONUCLEASE 8"/>
    <property type="match status" value="1"/>
</dbReference>
<feature type="domain" description="Formamidopyrimidine-DNA glycosylase catalytic" evidence="16">
    <location>
        <begin position="2"/>
        <end position="129"/>
    </location>
</feature>
<dbReference type="SUPFAM" id="SSF46946">
    <property type="entry name" value="S13-like H2TH domain"/>
    <property type="match status" value="1"/>
</dbReference>
<dbReference type="Proteomes" id="UP000291933">
    <property type="component" value="Unassembled WGS sequence"/>
</dbReference>
<evidence type="ECO:0000256" key="2">
    <source>
        <dbReference type="ARBA" id="ARBA00012720"/>
    </source>
</evidence>
<proteinExistence type="inferred from homology"/>
<dbReference type="PROSITE" id="PS01242">
    <property type="entry name" value="ZF_FPG_1"/>
    <property type="match status" value="1"/>
</dbReference>
<dbReference type="SUPFAM" id="SSF81624">
    <property type="entry name" value="N-terminal domain of MutM-like DNA repair proteins"/>
    <property type="match status" value="1"/>
</dbReference>
<keyword evidence="6" id="KW-0378">Hydrolase</keyword>
<organism evidence="17 18">
    <name type="scientific">Propioniciclava tarda</name>
    <dbReference type="NCBI Taxonomy" id="433330"/>
    <lineage>
        <taxon>Bacteria</taxon>
        <taxon>Bacillati</taxon>
        <taxon>Actinomycetota</taxon>
        <taxon>Actinomycetes</taxon>
        <taxon>Propionibacteriales</taxon>
        <taxon>Propionibacteriaceae</taxon>
        <taxon>Propioniciclava</taxon>
    </lineage>
</organism>
<dbReference type="InterPro" id="IPR000214">
    <property type="entry name" value="Znf_DNA_glyclase/AP_lyase"/>
</dbReference>
<dbReference type="GO" id="GO:0008270">
    <property type="term" value="F:zinc ion binding"/>
    <property type="evidence" value="ECO:0007669"/>
    <property type="project" value="UniProtKB-KW"/>
</dbReference>
<dbReference type="InterPro" id="IPR010979">
    <property type="entry name" value="Ribosomal_uS13-like_H2TH"/>
</dbReference>
<dbReference type="PANTHER" id="PTHR42697">
    <property type="entry name" value="ENDONUCLEASE 8"/>
    <property type="match status" value="1"/>
</dbReference>
<dbReference type="CDD" id="cd08971">
    <property type="entry name" value="AcNei2_N"/>
    <property type="match status" value="1"/>
</dbReference>
<keyword evidence="12" id="KW-0326">Glycosidase</keyword>
<keyword evidence="8" id="KW-0238">DNA-binding</keyword>
<dbReference type="PROSITE" id="PS51066">
    <property type="entry name" value="ZF_FPG_2"/>
    <property type="match status" value="1"/>
</dbReference>
<comment type="caution">
    <text evidence="17">The sequence shown here is derived from an EMBL/GenBank/DDBJ whole genome shotgun (WGS) entry which is preliminary data.</text>
</comment>
<protein>
    <recommendedName>
        <fullName evidence="2">DNA-(apurinic or apyrimidinic site) lyase</fullName>
        <ecNumber evidence="2">4.2.99.18</ecNumber>
    </recommendedName>
</protein>
<evidence type="ECO:0000256" key="5">
    <source>
        <dbReference type="ARBA" id="ARBA00022771"/>
    </source>
</evidence>
<keyword evidence="7" id="KW-0862">Zinc</keyword>
<keyword evidence="5 14" id="KW-0863">Zinc-finger</keyword>
<dbReference type="InterPro" id="IPR035937">
    <property type="entry name" value="FPG_N"/>
</dbReference>
<dbReference type="RefSeq" id="WP_131171517.1">
    <property type="nucleotide sequence ID" value="NZ_FXTL01000004.1"/>
</dbReference>
<dbReference type="SMART" id="SM00898">
    <property type="entry name" value="Fapy_DNA_glyco"/>
    <property type="match status" value="1"/>
</dbReference>
<evidence type="ECO:0000256" key="3">
    <source>
        <dbReference type="ARBA" id="ARBA00022723"/>
    </source>
</evidence>
<dbReference type="PROSITE" id="PS51068">
    <property type="entry name" value="FPG_CAT"/>
    <property type="match status" value="1"/>
</dbReference>
<feature type="domain" description="FPG-type" evidence="15">
    <location>
        <begin position="222"/>
        <end position="260"/>
    </location>
</feature>
<dbReference type="InterPro" id="IPR012319">
    <property type="entry name" value="FPG_cat"/>
</dbReference>
<evidence type="ECO:0000256" key="6">
    <source>
        <dbReference type="ARBA" id="ARBA00022801"/>
    </source>
</evidence>
<accession>A0A4Q9KM97</accession>
<evidence type="ECO:0000313" key="18">
    <source>
        <dbReference type="Proteomes" id="UP000291933"/>
    </source>
</evidence>
<keyword evidence="10" id="KW-0456">Lyase</keyword>
<dbReference type="OrthoDB" id="9800855at2"/>
<evidence type="ECO:0000256" key="12">
    <source>
        <dbReference type="ARBA" id="ARBA00023295"/>
    </source>
</evidence>
<dbReference type="SUPFAM" id="SSF57716">
    <property type="entry name" value="Glucocorticoid receptor-like (DNA-binding domain)"/>
    <property type="match status" value="1"/>
</dbReference>
<comment type="catalytic activity">
    <reaction evidence="13">
        <text>2'-deoxyribonucleotide-(2'-deoxyribose 5'-phosphate)-2'-deoxyribonucleotide-DNA = a 3'-end 2'-deoxyribonucleotide-(2,3-dehydro-2,3-deoxyribose 5'-phosphate)-DNA + a 5'-end 5'-phospho-2'-deoxyribonucleoside-DNA + H(+)</text>
        <dbReference type="Rhea" id="RHEA:66592"/>
        <dbReference type="Rhea" id="RHEA-COMP:13180"/>
        <dbReference type="Rhea" id="RHEA-COMP:16897"/>
        <dbReference type="Rhea" id="RHEA-COMP:17067"/>
        <dbReference type="ChEBI" id="CHEBI:15378"/>
        <dbReference type="ChEBI" id="CHEBI:136412"/>
        <dbReference type="ChEBI" id="CHEBI:157695"/>
        <dbReference type="ChEBI" id="CHEBI:167181"/>
        <dbReference type="EC" id="4.2.99.18"/>
    </reaction>
</comment>